<feature type="region of interest" description="Disordered" evidence="1">
    <location>
        <begin position="163"/>
        <end position="189"/>
    </location>
</feature>
<organism evidence="2 3">
    <name type="scientific">Seiridium cardinale</name>
    <dbReference type="NCBI Taxonomy" id="138064"/>
    <lineage>
        <taxon>Eukaryota</taxon>
        <taxon>Fungi</taxon>
        <taxon>Dikarya</taxon>
        <taxon>Ascomycota</taxon>
        <taxon>Pezizomycotina</taxon>
        <taxon>Sordariomycetes</taxon>
        <taxon>Xylariomycetidae</taxon>
        <taxon>Amphisphaeriales</taxon>
        <taxon>Sporocadaceae</taxon>
        <taxon>Seiridium</taxon>
    </lineage>
</organism>
<proteinExistence type="predicted"/>
<sequence>MSSSSNSEAGGANETKLHITVHELEANAAAQLNANESRPDSPMPELIPMSPDSFNPNGHTQEKPAVPRSSLRIKIPSPLPPVDPMEEDAGLSSARPSWWSLDEQLDEVEPVAPKRFMSSPIGYRVWRDDEVSSPRSSWLDMDYTSVEVEPAFVPLREAASPEWSMATSNPKFKKAPEEANSSDPDPKVEYLTNALGAPRRVTLEGRLRNLSLGLEDDDNNSMGTGRSARLEAWIKELSPGLDVAGKTSVASSAVEEETRAPALVISPPACALDHAEEKSDEFAEESFDADASVIRCGRLRAGSWEHEEAFERS</sequence>
<feature type="compositionally biased region" description="Basic and acidic residues" evidence="1">
    <location>
        <begin position="15"/>
        <end position="25"/>
    </location>
</feature>
<accession>A0ABR2Y0B1</accession>
<reference evidence="2 3" key="1">
    <citation type="submission" date="2024-02" db="EMBL/GenBank/DDBJ databases">
        <title>First draft genome assembly of two strains of Seiridium cardinale.</title>
        <authorList>
            <person name="Emiliani G."/>
            <person name="Scali E."/>
        </authorList>
    </citation>
    <scope>NUCLEOTIDE SEQUENCE [LARGE SCALE GENOMIC DNA]</scope>
    <source>
        <strain evidence="2 3">BM-138-000479</strain>
    </source>
</reference>
<evidence type="ECO:0000256" key="1">
    <source>
        <dbReference type="SAM" id="MobiDB-lite"/>
    </source>
</evidence>
<name>A0ABR2Y0B1_9PEZI</name>
<protein>
    <submittedName>
        <fullName evidence="2">Uncharacterized protein</fullName>
    </submittedName>
</protein>
<dbReference type="Proteomes" id="UP001465668">
    <property type="component" value="Unassembled WGS sequence"/>
</dbReference>
<gene>
    <name evidence="2" type="ORF">SCAR479_03564</name>
</gene>
<evidence type="ECO:0000313" key="2">
    <source>
        <dbReference type="EMBL" id="KAK9779498.1"/>
    </source>
</evidence>
<comment type="caution">
    <text evidence="2">The sequence shown here is derived from an EMBL/GenBank/DDBJ whole genome shotgun (WGS) entry which is preliminary data.</text>
</comment>
<dbReference type="EMBL" id="JARVKM010000010">
    <property type="protein sequence ID" value="KAK9779498.1"/>
    <property type="molecule type" value="Genomic_DNA"/>
</dbReference>
<keyword evidence="3" id="KW-1185">Reference proteome</keyword>
<feature type="region of interest" description="Disordered" evidence="1">
    <location>
        <begin position="1"/>
        <end position="94"/>
    </location>
</feature>
<evidence type="ECO:0000313" key="3">
    <source>
        <dbReference type="Proteomes" id="UP001465668"/>
    </source>
</evidence>
<feature type="compositionally biased region" description="Low complexity" evidence="1">
    <location>
        <begin position="1"/>
        <end position="14"/>
    </location>
</feature>
<feature type="compositionally biased region" description="Low complexity" evidence="1">
    <location>
        <begin position="26"/>
        <end position="36"/>
    </location>
</feature>